<keyword evidence="1" id="KW-0560">Oxidoreductase</keyword>
<dbReference type="Pfam" id="PF00107">
    <property type="entry name" value="ADH_zinc_N"/>
    <property type="match status" value="1"/>
</dbReference>
<dbReference type="PANTHER" id="PTHR43401">
    <property type="entry name" value="L-THREONINE 3-DEHYDROGENASE"/>
    <property type="match status" value="1"/>
</dbReference>
<dbReference type="Pfam" id="PF08240">
    <property type="entry name" value="ADH_N"/>
    <property type="match status" value="2"/>
</dbReference>
<dbReference type="InterPro" id="IPR020843">
    <property type="entry name" value="ER"/>
</dbReference>
<dbReference type="RefSeq" id="WP_171640677.1">
    <property type="nucleotide sequence ID" value="NZ_WHOA01000014.1"/>
</dbReference>
<dbReference type="InterPro" id="IPR013149">
    <property type="entry name" value="ADH-like_C"/>
</dbReference>
<dbReference type="InterPro" id="IPR036291">
    <property type="entry name" value="NAD(P)-bd_dom_sf"/>
</dbReference>
<dbReference type="Gene3D" id="3.40.50.720">
    <property type="entry name" value="NAD(P)-binding Rossmann-like Domain"/>
    <property type="match status" value="1"/>
</dbReference>
<accession>A0ABX1XP53</accession>
<evidence type="ECO:0000256" key="1">
    <source>
        <dbReference type="ARBA" id="ARBA00023002"/>
    </source>
</evidence>
<dbReference type="PANTHER" id="PTHR43401:SF3">
    <property type="entry name" value="L-GALACTONATE-5-DEHYDROGENASE"/>
    <property type="match status" value="1"/>
</dbReference>
<dbReference type="InterPro" id="IPR011032">
    <property type="entry name" value="GroES-like_sf"/>
</dbReference>
<dbReference type="InterPro" id="IPR050129">
    <property type="entry name" value="Zn_alcohol_dh"/>
</dbReference>
<protein>
    <submittedName>
        <fullName evidence="3">Alcohol dehydrogenase catalytic domain-containing protein</fullName>
    </submittedName>
</protein>
<dbReference type="Gene3D" id="3.90.180.10">
    <property type="entry name" value="Medium-chain alcohol dehydrogenases, catalytic domain"/>
    <property type="match status" value="2"/>
</dbReference>
<evidence type="ECO:0000313" key="3">
    <source>
        <dbReference type="EMBL" id="NOU70317.1"/>
    </source>
</evidence>
<organism evidence="3 4">
    <name type="scientific">Paenibacillus phytorum</name>
    <dbReference type="NCBI Taxonomy" id="2654977"/>
    <lineage>
        <taxon>Bacteria</taxon>
        <taxon>Bacillati</taxon>
        <taxon>Bacillota</taxon>
        <taxon>Bacilli</taxon>
        <taxon>Bacillales</taxon>
        <taxon>Paenibacillaceae</taxon>
        <taxon>Paenibacillus</taxon>
    </lineage>
</organism>
<dbReference type="Proteomes" id="UP000616779">
    <property type="component" value="Unassembled WGS sequence"/>
</dbReference>
<proteinExistence type="predicted"/>
<sequence length="355" mass="38706">MRAIICEQIEKFKLVEVQEPSLKAGEAIVRIKRIGICGTDLHAYKGNQPFFSYPRVLGHELAGYIEQIGEGDTGLKVGESVTGLQEGEGVTGLQIGDQVSIVPYMHCGTCIACRNGKTNCCTDMKVLGVHIDGGMRELISLPVSHLIKTDGLTLDQAAMLEPLSIGAHAVRRSELRAGENVLVIGAGPIGLGVMILAKQLGANVIAMDINDERLAFCRDWAGIDHTINALQQPKEQLATLTNGEFPTVVFDATGNARSMTESFGLVAHGGKLVYVGLVKADITFHDPDFHKRELTVMSSRNATMEDFDTVRAAMQDGIIDIERYITHRATFEDMIDQFETWLKPESKVIKAIVSL</sequence>
<keyword evidence="4" id="KW-1185">Reference proteome</keyword>
<feature type="domain" description="Enoyl reductase (ER)" evidence="2">
    <location>
        <begin position="7"/>
        <end position="319"/>
    </location>
</feature>
<dbReference type="EMBL" id="WHOA01000014">
    <property type="protein sequence ID" value="NOU70317.1"/>
    <property type="molecule type" value="Genomic_DNA"/>
</dbReference>
<name>A0ABX1XP53_9BACL</name>
<gene>
    <name evidence="3" type="ORF">GC098_02500</name>
</gene>
<reference evidence="3 4" key="1">
    <citation type="submission" date="2019-10" db="EMBL/GenBank/DDBJ databases">
        <title>Description of Paenibacillus terrestris sp. nov.</title>
        <authorList>
            <person name="Carlier A."/>
            <person name="Qi S."/>
        </authorList>
    </citation>
    <scope>NUCLEOTIDE SEQUENCE [LARGE SCALE GENOMIC DNA]</scope>
    <source>
        <strain evidence="3 4">LMG 31458</strain>
    </source>
</reference>
<evidence type="ECO:0000259" key="2">
    <source>
        <dbReference type="SMART" id="SM00829"/>
    </source>
</evidence>
<comment type="caution">
    <text evidence="3">The sequence shown here is derived from an EMBL/GenBank/DDBJ whole genome shotgun (WGS) entry which is preliminary data.</text>
</comment>
<evidence type="ECO:0000313" key="4">
    <source>
        <dbReference type="Proteomes" id="UP000616779"/>
    </source>
</evidence>
<dbReference type="SUPFAM" id="SSF50129">
    <property type="entry name" value="GroES-like"/>
    <property type="match status" value="2"/>
</dbReference>
<dbReference type="InterPro" id="IPR013154">
    <property type="entry name" value="ADH-like_N"/>
</dbReference>
<dbReference type="SUPFAM" id="SSF51735">
    <property type="entry name" value="NAD(P)-binding Rossmann-fold domains"/>
    <property type="match status" value="1"/>
</dbReference>
<dbReference type="CDD" id="cd08261">
    <property type="entry name" value="Zn_ADH7"/>
    <property type="match status" value="1"/>
</dbReference>
<dbReference type="SMART" id="SM00829">
    <property type="entry name" value="PKS_ER"/>
    <property type="match status" value="1"/>
</dbReference>